<gene>
    <name evidence="1" type="ORF">HNR53_000845</name>
</gene>
<dbReference type="Proteomes" id="UP000531594">
    <property type="component" value="Unassembled WGS sequence"/>
</dbReference>
<comment type="caution">
    <text evidence="1">The sequence shown here is derived from an EMBL/GenBank/DDBJ whole genome shotgun (WGS) entry which is preliminary data.</text>
</comment>
<name>A0A7X0LV60_9BACI</name>
<accession>A0A7X0LV60</accession>
<dbReference type="EMBL" id="JACHGK010000002">
    <property type="protein sequence ID" value="MBB6444237.1"/>
    <property type="molecule type" value="Genomic_DNA"/>
</dbReference>
<sequence length="115" mass="13779">MKNSQYEVCMMEANRYVHGENMKLLKEIYNLKTKQNDMYIQSGPNSSDYINLSIQLNVLEKKYMEEKLSMYQEELVNTRTPHENLQPKFIGKYQKFNHLGEQSRKSPVWHVLVQF</sequence>
<dbReference type="AlphaFoldDB" id="A0A7X0LV60"/>
<keyword evidence="2" id="KW-1185">Reference proteome</keyword>
<organism evidence="1 2">
    <name type="scientific">Bacillus benzoevorans</name>
    <dbReference type="NCBI Taxonomy" id="1456"/>
    <lineage>
        <taxon>Bacteria</taxon>
        <taxon>Bacillati</taxon>
        <taxon>Bacillota</taxon>
        <taxon>Bacilli</taxon>
        <taxon>Bacillales</taxon>
        <taxon>Bacillaceae</taxon>
        <taxon>Bacillus</taxon>
    </lineage>
</organism>
<reference evidence="1 2" key="1">
    <citation type="submission" date="2020-08" db="EMBL/GenBank/DDBJ databases">
        <title>Genomic Encyclopedia of Type Strains, Phase IV (KMG-IV): sequencing the most valuable type-strain genomes for metagenomic binning, comparative biology and taxonomic classification.</title>
        <authorList>
            <person name="Goeker M."/>
        </authorList>
    </citation>
    <scope>NUCLEOTIDE SEQUENCE [LARGE SCALE GENOMIC DNA]</scope>
    <source>
        <strain evidence="1 2">DSM 5391</strain>
    </source>
</reference>
<evidence type="ECO:0000313" key="2">
    <source>
        <dbReference type="Proteomes" id="UP000531594"/>
    </source>
</evidence>
<protein>
    <submittedName>
        <fullName evidence="1">Uncharacterized protein</fullName>
    </submittedName>
</protein>
<dbReference type="RefSeq" id="WP_377802019.1">
    <property type="nucleotide sequence ID" value="NZ_JBHLZA010000007.1"/>
</dbReference>
<evidence type="ECO:0000313" key="1">
    <source>
        <dbReference type="EMBL" id="MBB6444237.1"/>
    </source>
</evidence>
<proteinExistence type="predicted"/>